<dbReference type="InterPro" id="IPR029069">
    <property type="entry name" value="HotDog_dom_sf"/>
</dbReference>
<reference evidence="2" key="1">
    <citation type="journal article" date="2019" name="Int. J. Syst. Evol. Microbiol.">
        <title>The Global Catalogue of Microorganisms (GCM) 10K type strain sequencing project: providing services to taxonomists for standard genome sequencing and annotation.</title>
        <authorList>
            <consortium name="The Broad Institute Genomics Platform"/>
            <consortium name="The Broad Institute Genome Sequencing Center for Infectious Disease"/>
            <person name="Wu L."/>
            <person name="Ma J."/>
        </authorList>
    </citation>
    <scope>NUCLEOTIDE SEQUENCE [LARGE SCALE GENOMIC DNA]</scope>
    <source>
        <strain evidence="2">CCUG 54523</strain>
    </source>
</reference>
<dbReference type="EMBL" id="JBHTII010000001">
    <property type="protein sequence ID" value="MFD0789574.1"/>
    <property type="molecule type" value="Genomic_DNA"/>
</dbReference>
<protein>
    <recommendedName>
        <fullName evidence="3">Acyl dehydratase</fullName>
    </recommendedName>
</protein>
<comment type="caution">
    <text evidence="1">The sequence shown here is derived from an EMBL/GenBank/DDBJ whole genome shotgun (WGS) entry which is preliminary data.</text>
</comment>
<dbReference type="Gene3D" id="3.10.129.10">
    <property type="entry name" value="Hotdog Thioesterase"/>
    <property type="match status" value="1"/>
</dbReference>
<evidence type="ECO:0000313" key="1">
    <source>
        <dbReference type="EMBL" id="MFD0789574.1"/>
    </source>
</evidence>
<organism evidence="1 2">
    <name type="scientific">Microbacterium insulae</name>
    <dbReference type="NCBI Taxonomy" id="483014"/>
    <lineage>
        <taxon>Bacteria</taxon>
        <taxon>Bacillati</taxon>
        <taxon>Actinomycetota</taxon>
        <taxon>Actinomycetes</taxon>
        <taxon>Micrococcales</taxon>
        <taxon>Microbacteriaceae</taxon>
        <taxon>Microbacterium</taxon>
    </lineage>
</organism>
<dbReference type="RefSeq" id="WP_204980661.1">
    <property type="nucleotide sequence ID" value="NZ_JBHTII010000001.1"/>
</dbReference>
<dbReference type="Proteomes" id="UP001597055">
    <property type="component" value="Unassembled WGS sequence"/>
</dbReference>
<gene>
    <name evidence="1" type="ORF">ACFQ0P_04115</name>
</gene>
<keyword evidence="2" id="KW-1185">Reference proteome</keyword>
<proteinExistence type="predicted"/>
<evidence type="ECO:0000313" key="2">
    <source>
        <dbReference type="Proteomes" id="UP001597055"/>
    </source>
</evidence>
<evidence type="ECO:0008006" key="3">
    <source>
        <dbReference type="Google" id="ProtNLM"/>
    </source>
</evidence>
<accession>A0ABW3AH27</accession>
<dbReference type="SUPFAM" id="SSF54637">
    <property type="entry name" value="Thioesterase/thiol ester dehydrase-isomerase"/>
    <property type="match status" value="1"/>
</dbReference>
<sequence length="151" mass="16971">MNSRNTVLSLADLARLEGEEATGDWFSVDAEHVAAFDKASYFPADEDYMDGYPDGLVEGFYLLALLDEFGSRLFPFDTQTLIPWNYGLDRVRFITPVHIDEPLRLSATITRVDDRGDSLLVATEYRAELAGADRPAFVAEQLTLWREKTGS</sequence>
<name>A0ABW3AH27_9MICO</name>